<gene>
    <name evidence="3" type="ORF">S01H4_05061</name>
</gene>
<dbReference type="Gene3D" id="3.40.50.1820">
    <property type="entry name" value="alpha/beta hydrolase"/>
    <property type="match status" value="1"/>
</dbReference>
<dbReference type="PANTHER" id="PTHR22946">
    <property type="entry name" value="DIENELACTONE HYDROLASE DOMAIN-CONTAINING PROTEIN-RELATED"/>
    <property type="match status" value="1"/>
</dbReference>
<dbReference type="Pfam" id="PF00326">
    <property type="entry name" value="Peptidase_S9"/>
    <property type="match status" value="1"/>
</dbReference>
<dbReference type="AlphaFoldDB" id="X0ZHA4"/>
<comment type="caution">
    <text evidence="3">The sequence shown here is derived from an EMBL/GenBank/DDBJ whole genome shotgun (WGS) entry which is preliminary data.</text>
</comment>
<dbReference type="SUPFAM" id="SSF53474">
    <property type="entry name" value="alpha/beta-Hydrolases"/>
    <property type="match status" value="1"/>
</dbReference>
<dbReference type="InterPro" id="IPR001375">
    <property type="entry name" value="Peptidase_S9_cat"/>
</dbReference>
<evidence type="ECO:0000256" key="1">
    <source>
        <dbReference type="SAM" id="Phobius"/>
    </source>
</evidence>
<proteinExistence type="predicted"/>
<keyword evidence="1" id="KW-1133">Transmembrane helix</keyword>
<feature type="domain" description="Peptidase S9 prolyl oligopeptidase catalytic" evidence="2">
    <location>
        <begin position="210"/>
        <end position="351"/>
    </location>
</feature>
<evidence type="ECO:0000259" key="2">
    <source>
        <dbReference type="Pfam" id="PF00326"/>
    </source>
</evidence>
<keyword evidence="1" id="KW-0812">Transmembrane</keyword>
<evidence type="ECO:0000313" key="3">
    <source>
        <dbReference type="EMBL" id="GAG68729.1"/>
    </source>
</evidence>
<feature type="non-terminal residue" evidence="3">
    <location>
        <position position="1"/>
    </location>
</feature>
<accession>X0ZHA4</accession>
<sequence length="403" mass="45420">LFQFNLRMRLKSIFKKNKKNGIFLGLIVVILILLIPLMLDNLTFFNNKDSSSFSMSGNGDNFDILDFWESEIERVNNTALNIVYGDIYTIEHTISFLNQIYKLKAQDIYFNSPNWVGAQPQNLKLYGVLLFPEINKSSNPGALCMHGLNGEIDEAFDLAIPYLEKGFVVLCHSHPGHGKSEGAEPESANLYYEGVYNESAHFYLALCGAIQGLRVLESLPFVNNSQIMVTGRSYGGLNAMWLASILGERIIGVTAYIAIGDIAKNFNHPDKLIFWLLGKNVKEFPDSYVTNQLLRFDPIYYLKSPKLPPIMWQIGTNDDFFHFSSIKGTYDAVQHATKFLQIFPNEHHGFPGFEGSSKFFIDYILNNGPIPGKVIPKLDIRSEVSRAPEINGVMLIKINIKVG</sequence>
<organism evidence="3">
    <name type="scientific">marine sediment metagenome</name>
    <dbReference type="NCBI Taxonomy" id="412755"/>
    <lineage>
        <taxon>unclassified sequences</taxon>
        <taxon>metagenomes</taxon>
        <taxon>ecological metagenomes</taxon>
    </lineage>
</organism>
<dbReference type="GO" id="GO:0008236">
    <property type="term" value="F:serine-type peptidase activity"/>
    <property type="evidence" value="ECO:0007669"/>
    <property type="project" value="InterPro"/>
</dbReference>
<dbReference type="EMBL" id="BART01001429">
    <property type="protein sequence ID" value="GAG68729.1"/>
    <property type="molecule type" value="Genomic_DNA"/>
</dbReference>
<keyword evidence="1" id="KW-0472">Membrane</keyword>
<name>X0ZHA4_9ZZZZ</name>
<protein>
    <recommendedName>
        <fullName evidence="2">Peptidase S9 prolyl oligopeptidase catalytic domain-containing protein</fullName>
    </recommendedName>
</protein>
<feature type="transmembrane region" description="Helical" evidence="1">
    <location>
        <begin position="21"/>
        <end position="39"/>
    </location>
</feature>
<reference evidence="3" key="1">
    <citation type="journal article" date="2014" name="Front. Microbiol.">
        <title>High frequency of phylogenetically diverse reductive dehalogenase-homologous genes in deep subseafloor sedimentary metagenomes.</title>
        <authorList>
            <person name="Kawai M."/>
            <person name="Futagami T."/>
            <person name="Toyoda A."/>
            <person name="Takaki Y."/>
            <person name="Nishi S."/>
            <person name="Hori S."/>
            <person name="Arai W."/>
            <person name="Tsubouchi T."/>
            <person name="Morono Y."/>
            <person name="Uchiyama I."/>
            <person name="Ito T."/>
            <person name="Fujiyama A."/>
            <person name="Inagaki F."/>
            <person name="Takami H."/>
        </authorList>
    </citation>
    <scope>NUCLEOTIDE SEQUENCE</scope>
    <source>
        <strain evidence="3">Expedition CK06-06</strain>
    </source>
</reference>
<dbReference type="InterPro" id="IPR050261">
    <property type="entry name" value="FrsA_esterase"/>
</dbReference>
<dbReference type="InterPro" id="IPR029058">
    <property type="entry name" value="AB_hydrolase_fold"/>
</dbReference>
<dbReference type="GO" id="GO:0006508">
    <property type="term" value="P:proteolysis"/>
    <property type="evidence" value="ECO:0007669"/>
    <property type="project" value="InterPro"/>
</dbReference>